<keyword evidence="1" id="KW-0812">Transmembrane</keyword>
<keyword evidence="1" id="KW-0472">Membrane</keyword>
<dbReference type="EMBL" id="BAAANY010000012">
    <property type="protein sequence ID" value="GAA1684547.1"/>
    <property type="molecule type" value="Genomic_DNA"/>
</dbReference>
<evidence type="ECO:0000256" key="1">
    <source>
        <dbReference type="SAM" id="Phobius"/>
    </source>
</evidence>
<evidence type="ECO:0000313" key="3">
    <source>
        <dbReference type="Proteomes" id="UP001500618"/>
    </source>
</evidence>
<sequence>MAVRERGTGRVSQNDEDFWKIVEPLGSKRKQRRAARKLRTGRKKPRTSRIAVVVAVVAVLAGAGLAVSWVTDTITAAHATTPAAAAIPKVTPAANRVFGPFEGTPAEKFAEGANAIVLPKGVKTGAWSADEVSHDLGTVKSALIASHLDHRVLVSGDFAGFLALLAPDSRAESKKRLAEAKQALVVRVDAGATLAKDQPRLSGVTTVKATKDDDGRPILQITTNYVWAYPFQGQSIRPGERVVVVHDEIRWGFYQAEKVTRSSAGMWVNRSEDYKYNIDCGAANKGFIKPYTPMADPGPNPGTDLGDSAYDPTRSLDIRGGC</sequence>
<evidence type="ECO:0000313" key="2">
    <source>
        <dbReference type="EMBL" id="GAA1684547.1"/>
    </source>
</evidence>
<name>A0ABN2HAC5_9ACTN</name>
<reference evidence="2 3" key="1">
    <citation type="journal article" date="2019" name="Int. J. Syst. Evol. Microbiol.">
        <title>The Global Catalogue of Microorganisms (GCM) 10K type strain sequencing project: providing services to taxonomists for standard genome sequencing and annotation.</title>
        <authorList>
            <consortium name="The Broad Institute Genomics Platform"/>
            <consortium name="The Broad Institute Genome Sequencing Center for Infectious Disease"/>
            <person name="Wu L."/>
            <person name="Ma J."/>
        </authorList>
    </citation>
    <scope>NUCLEOTIDE SEQUENCE [LARGE SCALE GENOMIC DNA]</scope>
    <source>
        <strain evidence="2 3">JCM 14718</strain>
    </source>
</reference>
<feature type="transmembrane region" description="Helical" evidence="1">
    <location>
        <begin position="50"/>
        <end position="70"/>
    </location>
</feature>
<keyword evidence="1" id="KW-1133">Transmembrane helix</keyword>
<gene>
    <name evidence="2" type="ORF">GCM10009765_37420</name>
</gene>
<proteinExistence type="predicted"/>
<keyword evidence="3" id="KW-1185">Reference proteome</keyword>
<protein>
    <submittedName>
        <fullName evidence="2">Uncharacterized protein</fullName>
    </submittedName>
</protein>
<accession>A0ABN2HAC5</accession>
<comment type="caution">
    <text evidence="2">The sequence shown here is derived from an EMBL/GenBank/DDBJ whole genome shotgun (WGS) entry which is preliminary data.</text>
</comment>
<organism evidence="2 3">
    <name type="scientific">Fodinicola feengrottensis</name>
    <dbReference type="NCBI Taxonomy" id="435914"/>
    <lineage>
        <taxon>Bacteria</taxon>
        <taxon>Bacillati</taxon>
        <taxon>Actinomycetota</taxon>
        <taxon>Actinomycetes</taxon>
        <taxon>Mycobacteriales</taxon>
        <taxon>Fodinicola</taxon>
    </lineage>
</organism>
<dbReference type="Proteomes" id="UP001500618">
    <property type="component" value="Unassembled WGS sequence"/>
</dbReference>